<dbReference type="KEGG" id="sbro:GQF42_08150"/>
<name>A0A6I6MRP4_9ACTN</name>
<dbReference type="PANTHER" id="PTHR43857:SF1">
    <property type="entry name" value="YJGH FAMILY PROTEIN"/>
    <property type="match status" value="1"/>
</dbReference>
<evidence type="ECO:0000313" key="1">
    <source>
        <dbReference type="EMBL" id="QHA03238.1"/>
    </source>
</evidence>
<organism evidence="1 2">
    <name type="scientific">Streptomyces broussonetiae</name>
    <dbReference type="NCBI Taxonomy" id="2686304"/>
    <lineage>
        <taxon>Bacteria</taxon>
        <taxon>Bacillati</taxon>
        <taxon>Actinomycetota</taxon>
        <taxon>Actinomycetes</taxon>
        <taxon>Kitasatosporales</taxon>
        <taxon>Streptomycetaceae</taxon>
        <taxon>Streptomyces</taxon>
    </lineage>
</organism>
<dbReference type="Pfam" id="PF01042">
    <property type="entry name" value="Ribonuc_L-PSP"/>
    <property type="match status" value="1"/>
</dbReference>
<sequence length="134" mass="13987">MTIQKINPDTIAPPHGHTQVIVATGSKHVYISGQIAIDVDEKLLGEGDYETQGYHTVKNAYAAIAASGANPKDVVRMMVYVVDPTQENLEKLYGGLARATSEAGGSTTAMTLIGVVGLSTPGALVEADMTAITD</sequence>
<dbReference type="RefSeq" id="WP_158918976.1">
    <property type="nucleotide sequence ID" value="NZ_CP047020.1"/>
</dbReference>
<protein>
    <submittedName>
        <fullName evidence="1">RidA family protein</fullName>
    </submittedName>
</protein>
<dbReference type="EMBL" id="CP047020">
    <property type="protein sequence ID" value="QHA03238.1"/>
    <property type="molecule type" value="Genomic_DNA"/>
</dbReference>
<proteinExistence type="predicted"/>
<dbReference type="CDD" id="cd00448">
    <property type="entry name" value="YjgF_YER057c_UK114_family"/>
    <property type="match status" value="1"/>
</dbReference>
<dbReference type="Proteomes" id="UP000436138">
    <property type="component" value="Chromosome"/>
</dbReference>
<dbReference type="Gene3D" id="3.30.1330.40">
    <property type="entry name" value="RutC-like"/>
    <property type="match status" value="1"/>
</dbReference>
<keyword evidence="2" id="KW-1185">Reference proteome</keyword>
<accession>A0A6I6MRP4</accession>
<dbReference type="InterPro" id="IPR006175">
    <property type="entry name" value="YjgF/YER057c/UK114"/>
</dbReference>
<dbReference type="InterPro" id="IPR035959">
    <property type="entry name" value="RutC-like_sf"/>
</dbReference>
<dbReference type="AlphaFoldDB" id="A0A6I6MRP4"/>
<dbReference type="PANTHER" id="PTHR43857">
    <property type="entry name" value="BLR7761 PROTEIN"/>
    <property type="match status" value="1"/>
</dbReference>
<dbReference type="SUPFAM" id="SSF55298">
    <property type="entry name" value="YjgF-like"/>
    <property type="match status" value="1"/>
</dbReference>
<gene>
    <name evidence="1" type="ORF">GQF42_08150</name>
</gene>
<reference evidence="1 2" key="1">
    <citation type="submission" date="2019-12" db="EMBL/GenBank/DDBJ databases">
        <title>Streptomyces sp. strain T44 isolated from rhizosphere soil of Broussonetia papyrifera.</title>
        <authorList>
            <person name="Mo P."/>
        </authorList>
    </citation>
    <scope>NUCLEOTIDE SEQUENCE [LARGE SCALE GENOMIC DNA]</scope>
    <source>
        <strain evidence="1 2">T44</strain>
    </source>
</reference>
<evidence type="ECO:0000313" key="2">
    <source>
        <dbReference type="Proteomes" id="UP000436138"/>
    </source>
</evidence>